<dbReference type="PaxDb" id="1198114-AciX9_3437"/>
<dbReference type="HOGENOM" id="CLU_3118377_0_0_0"/>
<dbReference type="KEGG" id="acm:AciX9_3437"/>
<proteinExistence type="predicted"/>
<gene>
    <name evidence="1" type="ordered locus">AciX9_3437</name>
</gene>
<protein>
    <submittedName>
        <fullName evidence="1">Uncharacterized protein</fullName>
    </submittedName>
</protein>
<evidence type="ECO:0000313" key="2">
    <source>
        <dbReference type="Proteomes" id="UP000000343"/>
    </source>
</evidence>
<dbReference type="AlphaFoldDB" id="E8X3E1"/>
<sequence length="50" mass="5484">MGHRFVMVLGEDNEWVPAGSFGFVGRRETSPRTVQVALEPSWTAGYSPSS</sequence>
<name>E8X3E1_GRATM</name>
<accession>E8X3E1</accession>
<keyword evidence="2" id="KW-1185">Reference proteome</keyword>
<dbReference type="Proteomes" id="UP000000343">
    <property type="component" value="Chromosome"/>
</dbReference>
<dbReference type="RefSeq" id="WP_013581754.1">
    <property type="nucleotide sequence ID" value="NC_015064.1"/>
</dbReference>
<evidence type="ECO:0000313" key="1">
    <source>
        <dbReference type="EMBL" id="ADW70442.1"/>
    </source>
</evidence>
<organism evidence="2">
    <name type="scientific">Granulicella tundricola (strain ATCC BAA-1859 / DSM 23138 / MP5ACTX9)</name>
    <dbReference type="NCBI Taxonomy" id="1198114"/>
    <lineage>
        <taxon>Bacteria</taxon>
        <taxon>Pseudomonadati</taxon>
        <taxon>Acidobacteriota</taxon>
        <taxon>Terriglobia</taxon>
        <taxon>Terriglobales</taxon>
        <taxon>Acidobacteriaceae</taxon>
        <taxon>Granulicella</taxon>
    </lineage>
</organism>
<dbReference type="EMBL" id="CP002480">
    <property type="protein sequence ID" value="ADW70442.1"/>
    <property type="molecule type" value="Genomic_DNA"/>
</dbReference>
<reference evidence="2" key="1">
    <citation type="submission" date="2011-01" db="EMBL/GenBank/DDBJ databases">
        <title>Complete sequence of chromosome of Acidobacterium sp. MP5ACTX9.</title>
        <authorList>
            <consortium name="US DOE Joint Genome Institute"/>
            <person name="Lucas S."/>
            <person name="Copeland A."/>
            <person name="Lapidus A."/>
            <person name="Cheng J.-F."/>
            <person name="Goodwin L."/>
            <person name="Pitluck S."/>
            <person name="Teshima H."/>
            <person name="Detter J.C."/>
            <person name="Han C."/>
            <person name="Tapia R."/>
            <person name="Land M."/>
            <person name="Hauser L."/>
            <person name="Kyrpides N."/>
            <person name="Ivanova N."/>
            <person name="Ovchinnikova G."/>
            <person name="Pagani I."/>
            <person name="Rawat S.R."/>
            <person name="Mannisto M."/>
            <person name="Haggblom M.M."/>
            <person name="Woyke T."/>
        </authorList>
    </citation>
    <scope>NUCLEOTIDE SEQUENCE [LARGE SCALE GENOMIC DNA]</scope>
    <source>
        <strain evidence="2">MP5ACTX9</strain>
    </source>
</reference>